<keyword evidence="4" id="KW-1185">Reference proteome</keyword>
<feature type="region of interest" description="Disordered" evidence="1">
    <location>
        <begin position="1"/>
        <end position="33"/>
    </location>
</feature>
<comment type="caution">
    <text evidence="3">The sequence shown here is derived from an EMBL/GenBank/DDBJ whole genome shotgun (WGS) entry which is preliminary data.</text>
</comment>
<evidence type="ECO:0000313" key="3">
    <source>
        <dbReference type="EMBL" id="RZT83669.1"/>
    </source>
</evidence>
<reference evidence="3 4" key="1">
    <citation type="submission" date="2019-02" db="EMBL/GenBank/DDBJ databases">
        <title>Sequencing the genomes of 1000 actinobacteria strains.</title>
        <authorList>
            <person name="Klenk H.-P."/>
        </authorList>
    </citation>
    <scope>NUCLEOTIDE SEQUENCE [LARGE SCALE GENOMIC DNA]</scope>
    <source>
        <strain evidence="3 4">DSM 45779</strain>
    </source>
</reference>
<gene>
    <name evidence="3" type="ORF">EV383_0481</name>
</gene>
<evidence type="ECO:0000256" key="1">
    <source>
        <dbReference type="SAM" id="MobiDB-lite"/>
    </source>
</evidence>
<accession>A0A4Q7UUH3</accession>
<dbReference type="Pfam" id="PF09348">
    <property type="entry name" value="DUF1990"/>
    <property type="match status" value="1"/>
</dbReference>
<dbReference type="Proteomes" id="UP000291591">
    <property type="component" value="Unassembled WGS sequence"/>
</dbReference>
<dbReference type="InterPro" id="IPR018960">
    <property type="entry name" value="DUF1990"/>
</dbReference>
<dbReference type="EMBL" id="SHKL01000001">
    <property type="protein sequence ID" value="RZT83669.1"/>
    <property type="molecule type" value="Genomic_DNA"/>
</dbReference>
<feature type="domain" description="DUF1990" evidence="2">
    <location>
        <begin position="76"/>
        <end position="167"/>
    </location>
</feature>
<proteinExistence type="predicted"/>
<name>A0A4Q7UUH3_PSEST</name>
<dbReference type="AlphaFoldDB" id="A0A4Q7UUH3"/>
<organism evidence="3 4">
    <name type="scientific">Pseudonocardia sediminis</name>
    <dbReference type="NCBI Taxonomy" id="1397368"/>
    <lineage>
        <taxon>Bacteria</taxon>
        <taxon>Bacillati</taxon>
        <taxon>Actinomycetota</taxon>
        <taxon>Actinomycetes</taxon>
        <taxon>Pseudonocardiales</taxon>
        <taxon>Pseudonocardiaceae</taxon>
        <taxon>Pseudonocardia</taxon>
    </lineage>
</organism>
<protein>
    <submittedName>
        <fullName evidence="3">Uncharacterized protein DUF1990</fullName>
    </submittedName>
</protein>
<sequence>MYRSEETGDASDMPPELPPETDDGRIQPAGQGYGPLLHRRYSVRIEGARIGPVDLMTELKRDPNRWAPDFAVFRQTRGDRNGLDAGDEFLIRMPGPWNGPVRIVAADPGSFRFATLQGHLEAGQIEFRTGLDDDGLLRFDIESWARPGDVVSHLLYNRLPVAKEIQLVMWTHACASAAELAGGHARDGVDVHTRRVADPRPS</sequence>
<evidence type="ECO:0000259" key="2">
    <source>
        <dbReference type="Pfam" id="PF09348"/>
    </source>
</evidence>
<evidence type="ECO:0000313" key="4">
    <source>
        <dbReference type="Proteomes" id="UP000291591"/>
    </source>
</evidence>